<sequence length="95" mass="9971">MGRSFAAAALAVPGMGLLAAGFVASLYPNPWGFDGHSRLTCGSAFLFSLDGYSPNHSSCPARRTGMRMLSASLACAGLWCIVFGGWLLGRRPAPY</sequence>
<feature type="transmembrane region" description="Helical" evidence="1">
    <location>
        <begin position="68"/>
        <end position="89"/>
    </location>
</feature>
<name>A0ABW0ZNP8_9ACTN</name>
<comment type="caution">
    <text evidence="2">The sequence shown here is derived from an EMBL/GenBank/DDBJ whole genome shotgun (WGS) entry which is preliminary data.</text>
</comment>
<protein>
    <submittedName>
        <fullName evidence="2">Uncharacterized protein</fullName>
    </submittedName>
</protein>
<evidence type="ECO:0000313" key="3">
    <source>
        <dbReference type="Proteomes" id="UP001596074"/>
    </source>
</evidence>
<dbReference type="RefSeq" id="WP_378280510.1">
    <property type="nucleotide sequence ID" value="NZ_JBHSON010000005.1"/>
</dbReference>
<dbReference type="Proteomes" id="UP001596074">
    <property type="component" value="Unassembled WGS sequence"/>
</dbReference>
<organism evidence="2 3">
    <name type="scientific">Actinomadura rugatobispora</name>
    <dbReference type="NCBI Taxonomy" id="1994"/>
    <lineage>
        <taxon>Bacteria</taxon>
        <taxon>Bacillati</taxon>
        <taxon>Actinomycetota</taxon>
        <taxon>Actinomycetes</taxon>
        <taxon>Streptosporangiales</taxon>
        <taxon>Thermomonosporaceae</taxon>
        <taxon>Actinomadura</taxon>
    </lineage>
</organism>
<gene>
    <name evidence="2" type="ORF">ACFPZN_04785</name>
</gene>
<accession>A0ABW0ZNP8</accession>
<proteinExistence type="predicted"/>
<reference evidence="3" key="1">
    <citation type="journal article" date="2019" name="Int. J. Syst. Evol. Microbiol.">
        <title>The Global Catalogue of Microorganisms (GCM) 10K type strain sequencing project: providing services to taxonomists for standard genome sequencing and annotation.</title>
        <authorList>
            <consortium name="The Broad Institute Genomics Platform"/>
            <consortium name="The Broad Institute Genome Sequencing Center for Infectious Disease"/>
            <person name="Wu L."/>
            <person name="Ma J."/>
        </authorList>
    </citation>
    <scope>NUCLEOTIDE SEQUENCE [LARGE SCALE GENOMIC DNA]</scope>
    <source>
        <strain evidence="3">KCTC 42087</strain>
    </source>
</reference>
<evidence type="ECO:0000256" key="1">
    <source>
        <dbReference type="SAM" id="Phobius"/>
    </source>
</evidence>
<keyword evidence="1" id="KW-0472">Membrane</keyword>
<keyword evidence="1" id="KW-0812">Transmembrane</keyword>
<keyword evidence="3" id="KW-1185">Reference proteome</keyword>
<evidence type="ECO:0000313" key="2">
    <source>
        <dbReference type="EMBL" id="MFC5744926.1"/>
    </source>
</evidence>
<dbReference type="EMBL" id="JBHSON010000005">
    <property type="protein sequence ID" value="MFC5744926.1"/>
    <property type="molecule type" value="Genomic_DNA"/>
</dbReference>
<keyword evidence="1" id="KW-1133">Transmembrane helix</keyword>